<dbReference type="PANTHER" id="PTHR14413">
    <property type="entry name" value="RIBOSOMAL PROTEIN L17"/>
    <property type="match status" value="1"/>
</dbReference>
<dbReference type="Proteomes" id="UP000034617">
    <property type="component" value="Unassembled WGS sequence"/>
</dbReference>
<comment type="similarity">
    <text evidence="1 5">Belongs to the bacterial ribosomal protein bL17 family.</text>
</comment>
<evidence type="ECO:0000256" key="7">
    <source>
        <dbReference type="SAM" id="MobiDB-lite"/>
    </source>
</evidence>
<keyword evidence="2 5" id="KW-0689">Ribosomal protein</keyword>
<evidence type="ECO:0000256" key="6">
    <source>
        <dbReference type="RuleBase" id="RU000661"/>
    </source>
</evidence>
<dbReference type="InterPro" id="IPR036373">
    <property type="entry name" value="Ribosomal_bL17_sf"/>
</dbReference>
<dbReference type="Pfam" id="PF01196">
    <property type="entry name" value="Ribosomal_L17"/>
    <property type="match status" value="1"/>
</dbReference>
<protein>
    <recommendedName>
        <fullName evidence="4 6">50S ribosomal protein L17</fullName>
    </recommendedName>
</protein>
<dbReference type="SUPFAM" id="SSF64263">
    <property type="entry name" value="Prokaryotic ribosomal protein L17"/>
    <property type="match status" value="1"/>
</dbReference>
<gene>
    <name evidence="8" type="ORF">UW22_C0008G0030</name>
</gene>
<dbReference type="PANTHER" id="PTHR14413:SF16">
    <property type="entry name" value="LARGE RIBOSOMAL SUBUNIT PROTEIN BL17M"/>
    <property type="match status" value="1"/>
</dbReference>
<dbReference type="AlphaFoldDB" id="A0A0G1J3V7"/>
<evidence type="ECO:0000256" key="2">
    <source>
        <dbReference type="ARBA" id="ARBA00022980"/>
    </source>
</evidence>
<dbReference type="Gene3D" id="3.90.1030.10">
    <property type="entry name" value="Ribosomal protein L17"/>
    <property type="match status" value="1"/>
</dbReference>
<feature type="compositionally biased region" description="Basic and acidic residues" evidence="7">
    <location>
        <begin position="127"/>
        <end position="151"/>
    </location>
</feature>
<keyword evidence="3 5" id="KW-0687">Ribonucleoprotein</keyword>
<evidence type="ECO:0000256" key="3">
    <source>
        <dbReference type="ARBA" id="ARBA00023274"/>
    </source>
</evidence>
<organism evidence="8 9">
    <name type="scientific">Candidatus Gottesmanbacteria bacterium GW2011_GWB1_44_11c</name>
    <dbReference type="NCBI Taxonomy" id="1618447"/>
    <lineage>
        <taxon>Bacteria</taxon>
        <taxon>Candidatus Gottesmaniibacteriota</taxon>
    </lineage>
</organism>
<evidence type="ECO:0000313" key="9">
    <source>
        <dbReference type="Proteomes" id="UP000034617"/>
    </source>
</evidence>
<dbReference type="InterPro" id="IPR000456">
    <property type="entry name" value="Ribosomal_bL17"/>
</dbReference>
<feature type="region of interest" description="Disordered" evidence="7">
    <location>
        <begin position="127"/>
        <end position="161"/>
    </location>
</feature>
<dbReference type="GO" id="GO:0003735">
    <property type="term" value="F:structural constituent of ribosome"/>
    <property type="evidence" value="ECO:0007669"/>
    <property type="project" value="InterPro"/>
</dbReference>
<name>A0A0G1J3V7_9BACT</name>
<comment type="caution">
    <text evidence="8">The sequence shown here is derived from an EMBL/GenBank/DDBJ whole genome shotgun (WGS) entry which is preliminary data.</text>
</comment>
<accession>A0A0G1J3V7</accession>
<sequence length="161" mass="18491">MHHSVFGKKLSRTKNERKRLFSNLIRDIILHGKIVTSQAKAKAVQPLMEKLISKAKKGTDANRRRILQTIPHGDIVDMLLRDAKDRFSQRTSGFTRIIKIGNIRSDGSEEVMLSFVDEAIVREPVKYEQKETKNKETKEIRKPVRTKKETNAIKGKRGGKK</sequence>
<dbReference type="EMBL" id="LCHM01000008">
    <property type="protein sequence ID" value="KKT38677.1"/>
    <property type="molecule type" value="Genomic_DNA"/>
</dbReference>
<dbReference type="NCBIfam" id="TIGR00059">
    <property type="entry name" value="L17"/>
    <property type="match status" value="1"/>
</dbReference>
<proteinExistence type="inferred from homology"/>
<evidence type="ECO:0000256" key="5">
    <source>
        <dbReference type="RuleBase" id="RU000660"/>
    </source>
</evidence>
<reference evidence="8 9" key="1">
    <citation type="journal article" date="2015" name="Nature">
        <title>rRNA introns, odd ribosomes, and small enigmatic genomes across a large radiation of phyla.</title>
        <authorList>
            <person name="Brown C.T."/>
            <person name="Hug L.A."/>
            <person name="Thomas B.C."/>
            <person name="Sharon I."/>
            <person name="Castelle C.J."/>
            <person name="Singh A."/>
            <person name="Wilkins M.J."/>
            <person name="Williams K.H."/>
            <person name="Banfield J.F."/>
        </authorList>
    </citation>
    <scope>NUCLEOTIDE SEQUENCE [LARGE SCALE GENOMIC DNA]</scope>
</reference>
<evidence type="ECO:0000313" key="8">
    <source>
        <dbReference type="EMBL" id="KKT38677.1"/>
    </source>
</evidence>
<dbReference type="GO" id="GO:0022625">
    <property type="term" value="C:cytosolic large ribosomal subunit"/>
    <property type="evidence" value="ECO:0007669"/>
    <property type="project" value="TreeGrafter"/>
</dbReference>
<dbReference type="GO" id="GO:0006412">
    <property type="term" value="P:translation"/>
    <property type="evidence" value="ECO:0007669"/>
    <property type="project" value="InterPro"/>
</dbReference>
<evidence type="ECO:0000256" key="1">
    <source>
        <dbReference type="ARBA" id="ARBA00008777"/>
    </source>
</evidence>
<evidence type="ECO:0000256" key="4">
    <source>
        <dbReference type="ARBA" id="ARBA00035494"/>
    </source>
</evidence>